<name>A0A0F9T4E5_9ZZZZ</name>
<proteinExistence type="predicted"/>
<keyword evidence="1" id="KW-0472">Membrane</keyword>
<dbReference type="EMBL" id="LAZR01000420">
    <property type="protein sequence ID" value="KKN69707.1"/>
    <property type="molecule type" value="Genomic_DNA"/>
</dbReference>
<accession>A0A0F9T4E5</accession>
<comment type="caution">
    <text evidence="2">The sequence shown here is derived from an EMBL/GenBank/DDBJ whole genome shotgun (WGS) entry which is preliminary data.</text>
</comment>
<dbReference type="AlphaFoldDB" id="A0A0F9T4E5"/>
<protein>
    <submittedName>
        <fullName evidence="2">Uncharacterized protein</fullName>
    </submittedName>
</protein>
<keyword evidence="1" id="KW-1133">Transmembrane helix</keyword>
<organism evidence="2">
    <name type="scientific">marine sediment metagenome</name>
    <dbReference type="NCBI Taxonomy" id="412755"/>
    <lineage>
        <taxon>unclassified sequences</taxon>
        <taxon>metagenomes</taxon>
        <taxon>ecological metagenomes</taxon>
    </lineage>
</organism>
<keyword evidence="1" id="KW-0812">Transmembrane</keyword>
<sequence length="55" mass="6124">MILSALFAIQALLFIGQIAIVFWVLKYVRDAQKVTISLSSKAVKNSQRSSKAWSP</sequence>
<gene>
    <name evidence="2" type="ORF">LCGC14_0438070</name>
</gene>
<evidence type="ECO:0000256" key="1">
    <source>
        <dbReference type="SAM" id="Phobius"/>
    </source>
</evidence>
<evidence type="ECO:0000313" key="2">
    <source>
        <dbReference type="EMBL" id="KKN69707.1"/>
    </source>
</evidence>
<feature type="transmembrane region" description="Helical" evidence="1">
    <location>
        <begin position="6"/>
        <end position="25"/>
    </location>
</feature>
<reference evidence="2" key="1">
    <citation type="journal article" date="2015" name="Nature">
        <title>Complex archaea that bridge the gap between prokaryotes and eukaryotes.</title>
        <authorList>
            <person name="Spang A."/>
            <person name="Saw J.H."/>
            <person name="Jorgensen S.L."/>
            <person name="Zaremba-Niedzwiedzka K."/>
            <person name="Martijn J."/>
            <person name="Lind A.E."/>
            <person name="van Eijk R."/>
            <person name="Schleper C."/>
            <person name="Guy L."/>
            <person name="Ettema T.J."/>
        </authorList>
    </citation>
    <scope>NUCLEOTIDE SEQUENCE</scope>
</reference>